<dbReference type="Gene3D" id="3.30.390.130">
    <property type="match status" value="1"/>
</dbReference>
<dbReference type="EMBL" id="AFYH01096928">
    <property type="status" value="NOT_ANNOTATED_CDS"/>
    <property type="molecule type" value="Genomic_DNA"/>
</dbReference>
<dbReference type="Gene3D" id="3.30.40.10">
    <property type="entry name" value="Zinc/RING finger domain, C3HC4 (zinc finger)"/>
    <property type="match status" value="1"/>
</dbReference>
<dbReference type="InParanoid" id="H3A424"/>
<dbReference type="GO" id="GO:0061630">
    <property type="term" value="F:ubiquitin protein ligase activity"/>
    <property type="evidence" value="ECO:0007669"/>
    <property type="project" value="UniProtKB-UniRule"/>
</dbReference>
<gene>
    <name evidence="12" type="primary">LOC102363052</name>
</gene>
<dbReference type="Ensembl" id="ENSLACT00000004433.1">
    <property type="protein sequence ID" value="ENSLACP00000004395.1"/>
    <property type="gene ID" value="ENSLACG00000003908.1"/>
</dbReference>
<dbReference type="GO" id="GO:0005737">
    <property type="term" value="C:cytoplasm"/>
    <property type="evidence" value="ECO:0007669"/>
    <property type="project" value="UniProtKB-SubCell"/>
</dbReference>
<organism evidence="12 13">
    <name type="scientific">Latimeria chalumnae</name>
    <name type="common">Coelacanth</name>
    <dbReference type="NCBI Taxonomy" id="7897"/>
    <lineage>
        <taxon>Eukaryota</taxon>
        <taxon>Metazoa</taxon>
        <taxon>Chordata</taxon>
        <taxon>Craniata</taxon>
        <taxon>Vertebrata</taxon>
        <taxon>Euteleostomi</taxon>
        <taxon>Coelacanthiformes</taxon>
        <taxon>Coelacanthidae</taxon>
        <taxon>Latimeria</taxon>
    </lineage>
</organism>
<dbReference type="HOGENOM" id="CLU_030422_2_0_1"/>
<dbReference type="Pfam" id="PF13639">
    <property type="entry name" value="zf-RING_2"/>
    <property type="match status" value="1"/>
</dbReference>
<protein>
    <recommendedName>
        <fullName evidence="9">E3 ubiquitin-protein ligase</fullName>
        <ecNumber evidence="9">2.3.2.27</ecNumber>
    </recommendedName>
</protein>
<keyword evidence="4 9" id="KW-0808">Transferase</keyword>
<dbReference type="InterPro" id="IPR039398">
    <property type="entry name" value="Deltex_fam"/>
</dbReference>
<dbReference type="Pfam" id="PF18102">
    <property type="entry name" value="DTC"/>
    <property type="match status" value="1"/>
</dbReference>
<dbReference type="PANTHER" id="PTHR12622">
    <property type="entry name" value="DELTEX-RELATED"/>
    <property type="match status" value="1"/>
</dbReference>
<evidence type="ECO:0000259" key="11">
    <source>
        <dbReference type="PROSITE" id="PS50089"/>
    </source>
</evidence>
<comment type="subcellular location">
    <subcellularLocation>
        <location evidence="9">Cytoplasm</location>
    </subcellularLocation>
</comment>
<evidence type="ECO:0000256" key="6">
    <source>
        <dbReference type="ARBA" id="ARBA00022771"/>
    </source>
</evidence>
<dbReference type="Proteomes" id="UP000008672">
    <property type="component" value="Unassembled WGS sequence"/>
</dbReference>
<keyword evidence="13" id="KW-1185">Reference proteome</keyword>
<dbReference type="PROSITE" id="PS00518">
    <property type="entry name" value="ZF_RING_1"/>
    <property type="match status" value="1"/>
</dbReference>
<dbReference type="GO" id="GO:0016567">
    <property type="term" value="P:protein ubiquitination"/>
    <property type="evidence" value="ECO:0007669"/>
    <property type="project" value="UniProtKB-UniRule"/>
</dbReference>
<reference evidence="12" key="3">
    <citation type="submission" date="2025-09" db="UniProtKB">
        <authorList>
            <consortium name="Ensembl"/>
        </authorList>
    </citation>
    <scope>IDENTIFICATION</scope>
</reference>
<dbReference type="OMA" id="TIVIRYY"/>
<evidence type="ECO:0000256" key="10">
    <source>
        <dbReference type="SAM" id="MobiDB-lite"/>
    </source>
</evidence>
<dbReference type="InterPro" id="IPR039399">
    <property type="entry name" value="Deltex_C_sf"/>
</dbReference>
<feature type="domain" description="RING-type" evidence="11">
    <location>
        <begin position="33"/>
        <end position="73"/>
    </location>
</feature>
<keyword evidence="9" id="KW-0963">Cytoplasm</keyword>
<dbReference type="UniPathway" id="UPA00143"/>
<evidence type="ECO:0000313" key="12">
    <source>
        <dbReference type="Ensembl" id="ENSLACP00000004395.1"/>
    </source>
</evidence>
<evidence type="ECO:0000256" key="2">
    <source>
        <dbReference type="ARBA" id="ARBA00004906"/>
    </source>
</evidence>
<dbReference type="SUPFAM" id="SSF57850">
    <property type="entry name" value="RING/U-box"/>
    <property type="match status" value="1"/>
</dbReference>
<evidence type="ECO:0000256" key="1">
    <source>
        <dbReference type="ARBA" id="ARBA00000900"/>
    </source>
</evidence>
<dbReference type="Bgee" id="ENSLACG00000003908">
    <property type="expression patterns" value="Expressed in post-anal tail muscle and 1 other cell type or tissue"/>
</dbReference>
<keyword evidence="6 8" id="KW-0863">Zinc-finger</keyword>
<dbReference type="InterPro" id="IPR001841">
    <property type="entry name" value="Znf_RING"/>
</dbReference>
<dbReference type="GO" id="GO:0008270">
    <property type="term" value="F:zinc ion binding"/>
    <property type="evidence" value="ECO:0007669"/>
    <property type="project" value="UniProtKB-KW"/>
</dbReference>
<keyword evidence="7 9" id="KW-0862">Zinc</keyword>
<dbReference type="EMBL" id="AFYH01096929">
    <property type="status" value="NOT_ANNOTATED_CDS"/>
    <property type="molecule type" value="Genomic_DNA"/>
</dbReference>
<evidence type="ECO:0000256" key="9">
    <source>
        <dbReference type="RuleBase" id="RU367105"/>
    </source>
</evidence>
<comment type="pathway">
    <text evidence="2 9">Protein modification; protein ubiquitination.</text>
</comment>
<comment type="similarity">
    <text evidence="3 9">Belongs to the Deltex family.</text>
</comment>
<sequence length="215" mass="23519">RAENTKGPKTPAFLLGAASTTNKEGAKSEDRQCAICLEKMSEGNKETLPQCKHSFCKDCIAKSFQLKPACPVCGVIYGDLKGTQPKGGKMTVTKVHSSLPGYENWGSIAINYLIPSGVQGPEHPHPGQKYRGTSRKAYLPDSPEGNKVLKLLERAFNQQLIFTVGRSATTGEDDVVTWNDIHHKTNLHGGPTGYGYPDPEYLNRVQEELKAKGIY</sequence>
<dbReference type="EC" id="2.3.2.27" evidence="9"/>
<dbReference type="STRING" id="7897.ENSLACP00000004395"/>
<comment type="catalytic activity">
    <reaction evidence="1 9">
        <text>S-ubiquitinyl-[E2 ubiquitin-conjugating enzyme]-L-cysteine + [acceptor protein]-L-lysine = [E2 ubiquitin-conjugating enzyme]-L-cysteine + N(6)-ubiquitinyl-[acceptor protein]-L-lysine.</text>
        <dbReference type="EC" id="2.3.2.27"/>
    </reaction>
</comment>
<dbReference type="AlphaFoldDB" id="H3A424"/>
<dbReference type="PROSITE" id="PS50089">
    <property type="entry name" value="ZF_RING_2"/>
    <property type="match status" value="1"/>
</dbReference>
<feature type="region of interest" description="Disordered" evidence="10">
    <location>
        <begin position="1"/>
        <end position="26"/>
    </location>
</feature>
<evidence type="ECO:0000256" key="8">
    <source>
        <dbReference type="PROSITE-ProRule" id="PRU00175"/>
    </source>
</evidence>
<evidence type="ECO:0000256" key="5">
    <source>
        <dbReference type="ARBA" id="ARBA00022723"/>
    </source>
</evidence>
<accession>H3A424</accession>
<dbReference type="GO" id="GO:0007219">
    <property type="term" value="P:Notch signaling pathway"/>
    <property type="evidence" value="ECO:0007669"/>
    <property type="project" value="InterPro"/>
</dbReference>
<dbReference type="InterPro" id="IPR017907">
    <property type="entry name" value="Znf_RING_CS"/>
</dbReference>
<dbReference type="eggNOG" id="ENOG502RGAW">
    <property type="taxonomic scope" value="Eukaryota"/>
</dbReference>
<evidence type="ECO:0000256" key="7">
    <source>
        <dbReference type="ARBA" id="ARBA00022833"/>
    </source>
</evidence>
<evidence type="ECO:0000256" key="3">
    <source>
        <dbReference type="ARBA" id="ARBA00009413"/>
    </source>
</evidence>
<evidence type="ECO:0000313" key="13">
    <source>
        <dbReference type="Proteomes" id="UP000008672"/>
    </source>
</evidence>
<keyword evidence="5 9" id="KW-0479">Metal-binding</keyword>
<evidence type="ECO:0000256" key="4">
    <source>
        <dbReference type="ARBA" id="ARBA00022679"/>
    </source>
</evidence>
<proteinExistence type="inferred from homology"/>
<dbReference type="FunFam" id="3.30.390.130:FF:000001">
    <property type="entry name" value="Probable E3 ubiquitin-protein ligase DTX3"/>
    <property type="match status" value="1"/>
</dbReference>
<dbReference type="CDD" id="cd09633">
    <property type="entry name" value="Deltex_C"/>
    <property type="match status" value="1"/>
</dbReference>
<dbReference type="InterPro" id="IPR013083">
    <property type="entry name" value="Znf_RING/FYVE/PHD"/>
</dbReference>
<reference evidence="12" key="2">
    <citation type="submission" date="2025-08" db="UniProtKB">
        <authorList>
            <consortium name="Ensembl"/>
        </authorList>
    </citation>
    <scope>IDENTIFICATION</scope>
</reference>
<name>H3A424_LATCH</name>
<reference evidence="13" key="1">
    <citation type="submission" date="2011-08" db="EMBL/GenBank/DDBJ databases">
        <title>The draft genome of Latimeria chalumnae.</title>
        <authorList>
            <person name="Di Palma F."/>
            <person name="Alfoldi J."/>
            <person name="Johnson J."/>
            <person name="Berlin A."/>
            <person name="Gnerre S."/>
            <person name="Jaffe D."/>
            <person name="MacCallum I."/>
            <person name="Young S."/>
            <person name="Walker B.J."/>
            <person name="Lander E."/>
            <person name="Lindblad-Toh K."/>
        </authorList>
    </citation>
    <scope>NUCLEOTIDE SEQUENCE [LARGE SCALE GENOMIC DNA]</scope>
    <source>
        <strain evidence="13">Wild caught</strain>
    </source>
</reference>
<dbReference type="GeneTree" id="ENSGT00940000154578"/>
<dbReference type="InterPro" id="IPR039396">
    <property type="entry name" value="Deltex_C"/>
</dbReference>
<dbReference type="SMART" id="SM00184">
    <property type="entry name" value="RING"/>
    <property type="match status" value="1"/>
</dbReference>